<evidence type="ECO:0000256" key="3">
    <source>
        <dbReference type="ARBA" id="ARBA00023242"/>
    </source>
</evidence>
<dbReference type="EMBL" id="CAKOGP040001714">
    <property type="protein sequence ID" value="CAJ1946748.1"/>
    <property type="molecule type" value="Genomic_DNA"/>
</dbReference>
<comment type="subcellular location">
    <subcellularLocation>
        <location evidence="1">Nucleus</location>
    </subcellularLocation>
</comment>
<dbReference type="InterPro" id="IPR036390">
    <property type="entry name" value="WH_DNA-bd_sf"/>
</dbReference>
<accession>A0AAD2FN10</accession>
<evidence type="ECO:0000256" key="4">
    <source>
        <dbReference type="RuleBase" id="RU004020"/>
    </source>
</evidence>
<dbReference type="AlphaFoldDB" id="A0AAD2FN10"/>
<dbReference type="Pfam" id="PF00447">
    <property type="entry name" value="HSF_DNA-bind"/>
    <property type="match status" value="2"/>
</dbReference>
<dbReference type="InterPro" id="IPR000232">
    <property type="entry name" value="HSF_DNA-bd"/>
</dbReference>
<dbReference type="InterPro" id="IPR036388">
    <property type="entry name" value="WH-like_DNA-bd_sf"/>
</dbReference>
<evidence type="ECO:0000256" key="5">
    <source>
        <dbReference type="SAM" id="MobiDB-lite"/>
    </source>
</evidence>
<dbReference type="GO" id="GO:0043565">
    <property type="term" value="F:sequence-specific DNA binding"/>
    <property type="evidence" value="ECO:0007669"/>
    <property type="project" value="InterPro"/>
</dbReference>
<keyword evidence="2" id="KW-0238">DNA-binding</keyword>
<keyword evidence="8" id="KW-1185">Reference proteome</keyword>
<name>A0AAD2FN10_9STRA</name>
<evidence type="ECO:0000256" key="1">
    <source>
        <dbReference type="ARBA" id="ARBA00004123"/>
    </source>
</evidence>
<protein>
    <recommendedName>
        <fullName evidence="6">HSF-type DNA-binding domain-containing protein</fullName>
    </recommendedName>
</protein>
<evidence type="ECO:0000259" key="6">
    <source>
        <dbReference type="SMART" id="SM00415"/>
    </source>
</evidence>
<dbReference type="GO" id="GO:0005634">
    <property type="term" value="C:nucleus"/>
    <property type="evidence" value="ECO:0007669"/>
    <property type="project" value="UniProtKB-SubCell"/>
</dbReference>
<sequence length="431" mass="48461">MSSNTTLKQQQARKKEMNFAESVHQLVTEVSERDPTMMQWTSDGAAFIVNPSHPELGVTLGKYFQHSKYSSFQRQLNQYGWTKPRSGRYTGTFFNPFFRKDTELEEVRKIGRGGCKKHLRTVGSSSENTTPFTRKKSRYMASSSRSQLGLLTPSPHRRRSRLPLQKRPVNIPGAKAVSPLTPKSIENPSADDITAVQVLLGMVQKTAVPEELRPSDCSIASSSEITQSRRSKSSRNFALAVHALVTETHANNPKIIKWVEGGTAFEVDASHPKLGDALGKYFQHSKYSSFQRQLNQYGWCKLRNTGKFFNHHFHQDKEKSNFDLIRRKDKDKKADASLVSKTRVSKRASVASGPSGSDSKRIQYISVPSTKRRRMSSISEPNLQPVSDEDTISSSEEGSILSRPMSFVDLTRPPSNVTAYLPQQSNSHLQH</sequence>
<keyword evidence="3" id="KW-0539">Nucleus</keyword>
<gene>
    <name evidence="7" type="ORF">CYCCA115_LOCUS10818</name>
</gene>
<dbReference type="SUPFAM" id="SSF46785">
    <property type="entry name" value="Winged helix' DNA-binding domain"/>
    <property type="match status" value="2"/>
</dbReference>
<feature type="domain" description="HSF-type DNA-binding" evidence="6">
    <location>
        <begin position="233"/>
        <end position="328"/>
    </location>
</feature>
<dbReference type="Proteomes" id="UP001295423">
    <property type="component" value="Unassembled WGS sequence"/>
</dbReference>
<dbReference type="GO" id="GO:0003700">
    <property type="term" value="F:DNA-binding transcription factor activity"/>
    <property type="evidence" value="ECO:0007669"/>
    <property type="project" value="InterPro"/>
</dbReference>
<dbReference type="PANTHER" id="PTHR10015">
    <property type="entry name" value="HEAT SHOCK TRANSCRIPTION FACTOR"/>
    <property type="match status" value="1"/>
</dbReference>
<organism evidence="7 8">
    <name type="scientific">Cylindrotheca closterium</name>
    <dbReference type="NCBI Taxonomy" id="2856"/>
    <lineage>
        <taxon>Eukaryota</taxon>
        <taxon>Sar</taxon>
        <taxon>Stramenopiles</taxon>
        <taxon>Ochrophyta</taxon>
        <taxon>Bacillariophyta</taxon>
        <taxon>Bacillariophyceae</taxon>
        <taxon>Bacillariophycidae</taxon>
        <taxon>Bacillariales</taxon>
        <taxon>Bacillariaceae</taxon>
        <taxon>Cylindrotheca</taxon>
    </lineage>
</organism>
<feature type="compositionally biased region" description="Polar residues" evidence="5">
    <location>
        <begin position="376"/>
        <end position="385"/>
    </location>
</feature>
<evidence type="ECO:0000256" key="2">
    <source>
        <dbReference type="ARBA" id="ARBA00023125"/>
    </source>
</evidence>
<dbReference type="PANTHER" id="PTHR10015:SF427">
    <property type="entry name" value="HEAT SHOCK FACTOR PROTEIN"/>
    <property type="match status" value="1"/>
</dbReference>
<reference evidence="7" key="1">
    <citation type="submission" date="2023-08" db="EMBL/GenBank/DDBJ databases">
        <authorList>
            <person name="Audoor S."/>
            <person name="Bilcke G."/>
        </authorList>
    </citation>
    <scope>NUCLEOTIDE SEQUENCE</scope>
</reference>
<comment type="caution">
    <text evidence="7">The sequence shown here is derived from an EMBL/GenBank/DDBJ whole genome shotgun (WGS) entry which is preliminary data.</text>
</comment>
<evidence type="ECO:0000313" key="7">
    <source>
        <dbReference type="EMBL" id="CAJ1946748.1"/>
    </source>
</evidence>
<feature type="domain" description="HSF-type DNA-binding" evidence="6">
    <location>
        <begin position="15"/>
        <end position="113"/>
    </location>
</feature>
<evidence type="ECO:0000313" key="8">
    <source>
        <dbReference type="Proteomes" id="UP001295423"/>
    </source>
</evidence>
<dbReference type="SMART" id="SM00415">
    <property type="entry name" value="HSF"/>
    <property type="match status" value="2"/>
</dbReference>
<comment type="similarity">
    <text evidence="4">Belongs to the HSF family.</text>
</comment>
<dbReference type="Gene3D" id="1.10.10.10">
    <property type="entry name" value="Winged helix-like DNA-binding domain superfamily/Winged helix DNA-binding domain"/>
    <property type="match status" value="2"/>
</dbReference>
<proteinExistence type="inferred from homology"/>
<feature type="region of interest" description="Disordered" evidence="5">
    <location>
        <begin position="333"/>
        <end position="399"/>
    </location>
</feature>